<dbReference type="SUPFAM" id="SSF90123">
    <property type="entry name" value="ABC transporter transmembrane region"/>
    <property type="match status" value="1"/>
</dbReference>
<feature type="transmembrane region" description="Helical" evidence="9">
    <location>
        <begin position="18"/>
        <end position="39"/>
    </location>
</feature>
<keyword evidence="2" id="KW-0813">Transport</keyword>
<dbReference type="GO" id="GO:0005886">
    <property type="term" value="C:plasma membrane"/>
    <property type="evidence" value="ECO:0007669"/>
    <property type="project" value="UniProtKB-SubCell"/>
</dbReference>
<dbReference type="Pfam" id="PF00005">
    <property type="entry name" value="ABC_tran"/>
    <property type="match status" value="1"/>
</dbReference>
<evidence type="ECO:0000313" key="12">
    <source>
        <dbReference type="EMBL" id="PDS22748.1"/>
    </source>
</evidence>
<dbReference type="PANTHER" id="PTHR43394:SF1">
    <property type="entry name" value="ATP-BINDING CASSETTE SUB-FAMILY B MEMBER 10, MITOCHONDRIAL"/>
    <property type="match status" value="1"/>
</dbReference>
<dbReference type="FunFam" id="3.40.50.300:FF:000221">
    <property type="entry name" value="Multidrug ABC transporter ATP-binding protein"/>
    <property type="match status" value="1"/>
</dbReference>
<gene>
    <name evidence="12" type="ORF">B0A77_12580</name>
</gene>
<dbReference type="PROSITE" id="PS50929">
    <property type="entry name" value="ABC_TM1F"/>
    <property type="match status" value="1"/>
</dbReference>
<keyword evidence="4 9" id="KW-0812">Transmembrane</keyword>
<dbReference type="Gene3D" id="1.20.1560.10">
    <property type="entry name" value="ABC transporter type 1, transmembrane domain"/>
    <property type="match status" value="1"/>
</dbReference>
<keyword evidence="3" id="KW-1003">Cell membrane</keyword>
<dbReference type="RefSeq" id="WP_097554662.1">
    <property type="nucleotide sequence ID" value="NZ_PCMW01000080.1"/>
</dbReference>
<dbReference type="InterPro" id="IPR003439">
    <property type="entry name" value="ABC_transporter-like_ATP-bd"/>
</dbReference>
<evidence type="ECO:0000256" key="9">
    <source>
        <dbReference type="SAM" id="Phobius"/>
    </source>
</evidence>
<dbReference type="GO" id="GO:0016887">
    <property type="term" value="F:ATP hydrolysis activity"/>
    <property type="evidence" value="ECO:0007669"/>
    <property type="project" value="InterPro"/>
</dbReference>
<evidence type="ECO:0000259" key="11">
    <source>
        <dbReference type="PROSITE" id="PS50929"/>
    </source>
</evidence>
<dbReference type="InterPro" id="IPR036640">
    <property type="entry name" value="ABC1_TM_sf"/>
</dbReference>
<protein>
    <submittedName>
        <fullName evidence="12">ABC transporter</fullName>
    </submittedName>
</protein>
<keyword evidence="6" id="KW-0067">ATP-binding</keyword>
<feature type="transmembrane region" description="Helical" evidence="9">
    <location>
        <begin position="64"/>
        <end position="84"/>
    </location>
</feature>
<dbReference type="OrthoDB" id="9780296at2"/>
<dbReference type="GO" id="GO:0015421">
    <property type="term" value="F:ABC-type oligopeptide transporter activity"/>
    <property type="evidence" value="ECO:0007669"/>
    <property type="project" value="TreeGrafter"/>
</dbReference>
<evidence type="ECO:0000256" key="5">
    <source>
        <dbReference type="ARBA" id="ARBA00022741"/>
    </source>
</evidence>
<dbReference type="Gene3D" id="3.40.50.300">
    <property type="entry name" value="P-loop containing nucleotide triphosphate hydrolases"/>
    <property type="match status" value="1"/>
</dbReference>
<dbReference type="InterPro" id="IPR003593">
    <property type="entry name" value="AAA+_ATPase"/>
</dbReference>
<dbReference type="InterPro" id="IPR039421">
    <property type="entry name" value="Type_1_exporter"/>
</dbReference>
<evidence type="ECO:0000313" key="13">
    <source>
        <dbReference type="Proteomes" id="UP000220828"/>
    </source>
</evidence>
<evidence type="ECO:0000256" key="4">
    <source>
        <dbReference type="ARBA" id="ARBA00022692"/>
    </source>
</evidence>
<dbReference type="PANTHER" id="PTHR43394">
    <property type="entry name" value="ATP-DEPENDENT PERMEASE MDL1, MITOCHONDRIAL"/>
    <property type="match status" value="1"/>
</dbReference>
<dbReference type="EMBL" id="PCMW01000080">
    <property type="protein sequence ID" value="PDS22748.1"/>
    <property type="molecule type" value="Genomic_DNA"/>
</dbReference>
<organism evidence="12 13">
    <name type="scientific">Flavobacterium branchiophilum</name>
    <dbReference type="NCBI Taxonomy" id="55197"/>
    <lineage>
        <taxon>Bacteria</taxon>
        <taxon>Pseudomonadati</taxon>
        <taxon>Bacteroidota</taxon>
        <taxon>Flavobacteriia</taxon>
        <taxon>Flavobacteriales</taxon>
        <taxon>Flavobacteriaceae</taxon>
        <taxon>Flavobacterium</taxon>
    </lineage>
</organism>
<evidence type="ECO:0000256" key="1">
    <source>
        <dbReference type="ARBA" id="ARBA00004651"/>
    </source>
</evidence>
<evidence type="ECO:0000256" key="8">
    <source>
        <dbReference type="ARBA" id="ARBA00023136"/>
    </source>
</evidence>
<dbReference type="GO" id="GO:0005524">
    <property type="term" value="F:ATP binding"/>
    <property type="evidence" value="ECO:0007669"/>
    <property type="project" value="UniProtKB-KW"/>
</dbReference>
<dbReference type="InterPro" id="IPR027417">
    <property type="entry name" value="P-loop_NTPase"/>
</dbReference>
<keyword evidence="5" id="KW-0547">Nucleotide-binding</keyword>
<dbReference type="InterPro" id="IPR017871">
    <property type="entry name" value="ABC_transporter-like_CS"/>
</dbReference>
<feature type="domain" description="ABC transmembrane type-1" evidence="11">
    <location>
        <begin position="19"/>
        <end position="311"/>
    </location>
</feature>
<dbReference type="PROSITE" id="PS00211">
    <property type="entry name" value="ABC_TRANSPORTER_1"/>
    <property type="match status" value="1"/>
</dbReference>
<evidence type="ECO:0000256" key="2">
    <source>
        <dbReference type="ARBA" id="ARBA00022448"/>
    </source>
</evidence>
<dbReference type="InterPro" id="IPR011527">
    <property type="entry name" value="ABC1_TM_dom"/>
</dbReference>
<evidence type="ECO:0000256" key="6">
    <source>
        <dbReference type="ARBA" id="ARBA00022840"/>
    </source>
</evidence>
<reference evidence="12 13" key="1">
    <citation type="submission" date="2017-09" db="EMBL/GenBank/DDBJ databases">
        <title>Whole genomes of Flavobacteriaceae.</title>
        <authorList>
            <person name="Stine C."/>
            <person name="Li C."/>
            <person name="Tadesse D."/>
        </authorList>
    </citation>
    <scope>NUCLEOTIDE SEQUENCE [LARGE SCALE GENOMIC DNA]</scope>
    <source>
        <strain evidence="12 13">ATCC 35036</strain>
    </source>
</reference>
<feature type="transmembrane region" description="Helical" evidence="9">
    <location>
        <begin position="142"/>
        <end position="161"/>
    </location>
</feature>
<dbReference type="AlphaFoldDB" id="A0A2H3KK07"/>
<sequence>MKELQYINKYFYKYKSKFLLGIFITIVAQFFSLFTPKLISKSFKTIEEYVKTNPENTQLIQQELLHNILLVIGTTIIAGILTFLMRQTLVVMSRHIEFDLKNEVFLQYENLTQDLYKKNRTGDLMNRISEDVAKVRMYAGPAVMYTINTFIRFAIVITYMLNVSTKLTIYTLLPLPILSYFIFKLSQKINKRSSIFQQYLSKISSFTQEVFSGIRVIKAYSLEAQFQDNMNQLSDESKQKSLDLAKVNSLFGPLMMALIGISNLVVIYFGGLMYINGSIASIGTIAEFILYVNMLTWPVASLGWVSSMVQEAEASQKRINEFLKIVPEIQNNCTEKTDIHGEIAFENVSFTYNDTQITALKNISFSIKKGETLAILGKTGSGKSTILGLISRMYDVNSGQIHIDGKPISTINLFDLRNNIGVVPQDAFLFSDTIENNIKFGNEKASFAAVENAAQMAVVHQNIIEFNNGYQTILGERGITLSGGQKQRVSIARALIKNPEILLFDDCLSAVDTETEEQILHNLLEICKNKTTIIVSHRVSSAKNADKIIIIDDGQIIQEGSHNQLVNQTGYYQDLYLKQLSEKEMS</sequence>
<comment type="caution">
    <text evidence="12">The sequence shown here is derived from an EMBL/GenBank/DDBJ whole genome shotgun (WGS) entry which is preliminary data.</text>
</comment>
<dbReference type="PROSITE" id="PS50893">
    <property type="entry name" value="ABC_TRANSPORTER_2"/>
    <property type="match status" value="1"/>
</dbReference>
<dbReference type="SMART" id="SM00382">
    <property type="entry name" value="AAA"/>
    <property type="match status" value="1"/>
</dbReference>
<evidence type="ECO:0000256" key="7">
    <source>
        <dbReference type="ARBA" id="ARBA00022989"/>
    </source>
</evidence>
<dbReference type="SUPFAM" id="SSF52540">
    <property type="entry name" value="P-loop containing nucleoside triphosphate hydrolases"/>
    <property type="match status" value="1"/>
</dbReference>
<feature type="transmembrane region" description="Helical" evidence="9">
    <location>
        <begin position="167"/>
        <end position="183"/>
    </location>
</feature>
<feature type="domain" description="ABC transporter" evidence="10">
    <location>
        <begin position="343"/>
        <end position="578"/>
    </location>
</feature>
<feature type="transmembrane region" description="Helical" evidence="9">
    <location>
        <begin position="250"/>
        <end position="276"/>
    </location>
</feature>
<evidence type="ECO:0000256" key="3">
    <source>
        <dbReference type="ARBA" id="ARBA00022475"/>
    </source>
</evidence>
<proteinExistence type="predicted"/>
<dbReference type="Proteomes" id="UP000220828">
    <property type="component" value="Unassembled WGS sequence"/>
</dbReference>
<dbReference type="CDD" id="cd18541">
    <property type="entry name" value="ABC_6TM_TmrB_like"/>
    <property type="match status" value="1"/>
</dbReference>
<accession>A0A2H3KK07</accession>
<dbReference type="Pfam" id="PF00664">
    <property type="entry name" value="ABC_membrane"/>
    <property type="match status" value="1"/>
</dbReference>
<evidence type="ECO:0000259" key="10">
    <source>
        <dbReference type="PROSITE" id="PS50893"/>
    </source>
</evidence>
<keyword evidence="8 9" id="KW-0472">Membrane</keyword>
<name>A0A2H3KK07_9FLAO</name>
<comment type="subcellular location">
    <subcellularLocation>
        <location evidence="1">Cell membrane</location>
        <topology evidence="1">Multi-pass membrane protein</topology>
    </subcellularLocation>
</comment>
<keyword evidence="7 9" id="KW-1133">Transmembrane helix</keyword>